<feature type="non-terminal residue" evidence="1">
    <location>
        <position position="33"/>
    </location>
</feature>
<proteinExistence type="predicted"/>
<comment type="caution">
    <text evidence="1">The sequence shown here is derived from an EMBL/GenBank/DDBJ whole genome shotgun (WGS) entry which is preliminary data.</text>
</comment>
<dbReference type="PROSITE" id="PS51257">
    <property type="entry name" value="PROKAR_LIPOPROTEIN"/>
    <property type="match status" value="1"/>
</dbReference>
<sequence>MSKHIISGFLTICLVIASCQVYKAYKKEIEYQK</sequence>
<organism evidence="1 2">
    <name type="scientific">Campylobacter coli 80352</name>
    <dbReference type="NCBI Taxonomy" id="887288"/>
    <lineage>
        <taxon>Bacteria</taxon>
        <taxon>Pseudomonadati</taxon>
        <taxon>Campylobacterota</taxon>
        <taxon>Epsilonproteobacteria</taxon>
        <taxon>Campylobacterales</taxon>
        <taxon>Campylobacteraceae</taxon>
        <taxon>Campylobacter</taxon>
    </lineage>
</organism>
<protein>
    <recommendedName>
        <fullName evidence="3">Lipoprotein</fullName>
    </recommendedName>
</protein>
<keyword evidence="2" id="KW-1185">Reference proteome</keyword>
<dbReference type="Proteomes" id="UP000005511">
    <property type="component" value="Unassembled WGS sequence"/>
</dbReference>
<evidence type="ECO:0000313" key="2">
    <source>
        <dbReference type="Proteomes" id="UP000005511"/>
    </source>
</evidence>
<gene>
    <name evidence="1" type="ORF">cco14_04678</name>
</gene>
<dbReference type="EMBL" id="AIMT01000036">
    <property type="protein sequence ID" value="EIA64272.1"/>
    <property type="molecule type" value="Genomic_DNA"/>
</dbReference>
<accession>A0ABN0EQ28</accession>
<evidence type="ECO:0008006" key="3">
    <source>
        <dbReference type="Google" id="ProtNLM"/>
    </source>
</evidence>
<reference evidence="1 2" key="1">
    <citation type="submission" date="2010-09" db="EMBL/GenBank/DDBJ databases">
        <authorList>
            <person name="Richards V."/>
            <person name="Lefebure T."/>
            <person name="Suzuki H."/>
            <person name="Pavinski Bitar P."/>
            <person name="Stanhope M."/>
        </authorList>
    </citation>
    <scope>NUCLEOTIDE SEQUENCE [LARGE SCALE GENOMIC DNA]</scope>
    <source>
        <strain evidence="1 2">80352</strain>
    </source>
</reference>
<name>A0ABN0EQ28_CAMCO</name>
<evidence type="ECO:0000313" key="1">
    <source>
        <dbReference type="EMBL" id="EIA64272.1"/>
    </source>
</evidence>